<proteinExistence type="predicted"/>
<reference evidence="2" key="1">
    <citation type="submission" date="2024-07" db="EMBL/GenBank/DDBJ databases">
        <title>Two chromosome-level genome assemblies of Korean endemic species Abeliophyllum distichum and Forsythia ovata (Oleaceae).</title>
        <authorList>
            <person name="Jang H."/>
        </authorList>
    </citation>
    <scope>NUCLEOTIDE SEQUENCE [LARGE SCALE GENOMIC DNA]</scope>
</reference>
<evidence type="ECO:0000313" key="2">
    <source>
        <dbReference type="Proteomes" id="UP001604277"/>
    </source>
</evidence>
<accession>A0ABD1WS71</accession>
<comment type="caution">
    <text evidence="1">The sequence shown here is derived from an EMBL/GenBank/DDBJ whole genome shotgun (WGS) entry which is preliminary data.</text>
</comment>
<dbReference type="AlphaFoldDB" id="A0ABD1WS71"/>
<gene>
    <name evidence="1" type="ORF">Fot_06156</name>
</gene>
<sequence>MGPNVYAFGAAIRSRNRGPRRTLKRWSRFSVFLRKSHPTSLDPPGIHRTILIFYCPFWHNFFPFIIDNLFSSVVSQKFSDESKDSSSRREDETRLAIFSTNETLATGTGVVLNIKSRWKRSTFPPSTLVPVILNTDILEK</sequence>
<name>A0ABD1WS71_9LAMI</name>
<protein>
    <submittedName>
        <fullName evidence="1">Uncharacterized protein</fullName>
    </submittedName>
</protein>
<dbReference type="Proteomes" id="UP001604277">
    <property type="component" value="Unassembled WGS sequence"/>
</dbReference>
<evidence type="ECO:0000313" key="1">
    <source>
        <dbReference type="EMBL" id="KAL2552537.1"/>
    </source>
</evidence>
<organism evidence="1 2">
    <name type="scientific">Forsythia ovata</name>
    <dbReference type="NCBI Taxonomy" id="205694"/>
    <lineage>
        <taxon>Eukaryota</taxon>
        <taxon>Viridiplantae</taxon>
        <taxon>Streptophyta</taxon>
        <taxon>Embryophyta</taxon>
        <taxon>Tracheophyta</taxon>
        <taxon>Spermatophyta</taxon>
        <taxon>Magnoliopsida</taxon>
        <taxon>eudicotyledons</taxon>
        <taxon>Gunneridae</taxon>
        <taxon>Pentapetalae</taxon>
        <taxon>asterids</taxon>
        <taxon>lamiids</taxon>
        <taxon>Lamiales</taxon>
        <taxon>Oleaceae</taxon>
        <taxon>Forsythieae</taxon>
        <taxon>Forsythia</taxon>
    </lineage>
</organism>
<keyword evidence="2" id="KW-1185">Reference proteome</keyword>
<dbReference type="EMBL" id="JBFOLJ010000002">
    <property type="protein sequence ID" value="KAL2552537.1"/>
    <property type="molecule type" value="Genomic_DNA"/>
</dbReference>